<sequence>MSAISRKSRMLVAALAVAGFGLVLAVPDADAQRRGGGGHAAARGGGHAGGARASARTSVNRPAPSRNAQHAGGANVDLSNVNRDHAANVNRDVNRNTSINRDTNINRNVNVDVHGDYHDDHWNDWDDHPFATAAAVTAGVAVTSAVIGSIVYSVPPSCSTVIVNGISYSQCGNTWYQPQYVGSNVQYIVVNPPQ</sequence>
<proteinExistence type="predicted"/>
<keyword evidence="2" id="KW-0732">Signal</keyword>
<keyword evidence="4" id="KW-1185">Reference proteome</keyword>
<evidence type="ECO:0000256" key="1">
    <source>
        <dbReference type="SAM" id="MobiDB-lite"/>
    </source>
</evidence>
<dbReference type="EMBL" id="VLKN01000002">
    <property type="protein sequence ID" value="TWI04963.1"/>
    <property type="molecule type" value="Genomic_DNA"/>
</dbReference>
<protein>
    <recommendedName>
        <fullName evidence="5">PXPV repeat-containing protein</fullName>
    </recommendedName>
</protein>
<dbReference type="Proteomes" id="UP000315167">
    <property type="component" value="Unassembled WGS sequence"/>
</dbReference>
<reference evidence="3 4" key="1">
    <citation type="journal article" date="2015" name="Stand. Genomic Sci.">
        <title>Genomic Encyclopedia of Bacterial and Archaeal Type Strains, Phase III: the genomes of soil and plant-associated and newly described type strains.</title>
        <authorList>
            <person name="Whitman W.B."/>
            <person name="Woyke T."/>
            <person name="Klenk H.P."/>
            <person name="Zhou Y."/>
            <person name="Lilburn T.G."/>
            <person name="Beck B.J."/>
            <person name="De Vos P."/>
            <person name="Vandamme P."/>
            <person name="Eisen J.A."/>
            <person name="Garrity G."/>
            <person name="Hugenholtz P."/>
            <person name="Kyrpides N.C."/>
        </authorList>
    </citation>
    <scope>NUCLEOTIDE SEQUENCE [LARGE SCALE GENOMIC DNA]</scope>
    <source>
        <strain evidence="3 4">CGMCC 1.10821</strain>
    </source>
</reference>
<feature type="compositionally biased region" description="Gly residues" evidence="1">
    <location>
        <begin position="34"/>
        <end position="49"/>
    </location>
</feature>
<organism evidence="3 4">
    <name type="scientific">Luteimonas cucumeris</name>
    <dbReference type="NCBI Taxonomy" id="985012"/>
    <lineage>
        <taxon>Bacteria</taxon>
        <taxon>Pseudomonadati</taxon>
        <taxon>Pseudomonadota</taxon>
        <taxon>Gammaproteobacteria</taxon>
        <taxon>Lysobacterales</taxon>
        <taxon>Lysobacteraceae</taxon>
        <taxon>Luteimonas</taxon>
    </lineage>
</organism>
<dbReference type="AlphaFoldDB" id="A0A562LBD8"/>
<feature type="signal peptide" evidence="2">
    <location>
        <begin position="1"/>
        <end position="25"/>
    </location>
</feature>
<dbReference type="OrthoDB" id="123540at2"/>
<evidence type="ECO:0000313" key="3">
    <source>
        <dbReference type="EMBL" id="TWI04963.1"/>
    </source>
</evidence>
<comment type="caution">
    <text evidence="3">The sequence shown here is derived from an EMBL/GenBank/DDBJ whole genome shotgun (WGS) entry which is preliminary data.</text>
</comment>
<evidence type="ECO:0008006" key="5">
    <source>
        <dbReference type="Google" id="ProtNLM"/>
    </source>
</evidence>
<feature type="chain" id="PRO_5022211433" description="PXPV repeat-containing protein" evidence="2">
    <location>
        <begin position="26"/>
        <end position="194"/>
    </location>
</feature>
<evidence type="ECO:0000256" key="2">
    <source>
        <dbReference type="SAM" id="SignalP"/>
    </source>
</evidence>
<name>A0A562LBD8_9GAMM</name>
<evidence type="ECO:0000313" key="4">
    <source>
        <dbReference type="Proteomes" id="UP000315167"/>
    </source>
</evidence>
<dbReference type="RefSeq" id="WP_144898608.1">
    <property type="nucleotide sequence ID" value="NZ_VLKN01000002.1"/>
</dbReference>
<feature type="region of interest" description="Disordered" evidence="1">
    <location>
        <begin position="31"/>
        <end position="101"/>
    </location>
</feature>
<accession>A0A562LBD8</accession>
<gene>
    <name evidence="3" type="ORF">IP90_01105</name>
</gene>